<dbReference type="AlphaFoldDB" id="A0A0E9W1N8"/>
<organism evidence="1">
    <name type="scientific">Anguilla anguilla</name>
    <name type="common">European freshwater eel</name>
    <name type="synonym">Muraena anguilla</name>
    <dbReference type="NCBI Taxonomy" id="7936"/>
    <lineage>
        <taxon>Eukaryota</taxon>
        <taxon>Metazoa</taxon>
        <taxon>Chordata</taxon>
        <taxon>Craniata</taxon>
        <taxon>Vertebrata</taxon>
        <taxon>Euteleostomi</taxon>
        <taxon>Actinopterygii</taxon>
        <taxon>Neopterygii</taxon>
        <taxon>Teleostei</taxon>
        <taxon>Anguilliformes</taxon>
        <taxon>Anguillidae</taxon>
        <taxon>Anguilla</taxon>
    </lineage>
</organism>
<sequence length="18" mass="2257">MYCLHLHNIVFFLKDCFI</sequence>
<protein>
    <submittedName>
        <fullName evidence="1">Uncharacterized protein</fullName>
    </submittedName>
</protein>
<accession>A0A0E9W1N8</accession>
<proteinExistence type="predicted"/>
<evidence type="ECO:0000313" key="1">
    <source>
        <dbReference type="EMBL" id="JAH84289.1"/>
    </source>
</evidence>
<dbReference type="EMBL" id="GBXM01024288">
    <property type="protein sequence ID" value="JAH84289.1"/>
    <property type="molecule type" value="Transcribed_RNA"/>
</dbReference>
<reference evidence="1" key="1">
    <citation type="submission" date="2014-11" db="EMBL/GenBank/DDBJ databases">
        <authorList>
            <person name="Amaro Gonzalez C."/>
        </authorList>
    </citation>
    <scope>NUCLEOTIDE SEQUENCE</scope>
</reference>
<name>A0A0E9W1N8_ANGAN</name>
<reference evidence="1" key="2">
    <citation type="journal article" date="2015" name="Fish Shellfish Immunol.">
        <title>Early steps in the European eel (Anguilla anguilla)-Vibrio vulnificus interaction in the gills: Role of the RtxA13 toxin.</title>
        <authorList>
            <person name="Callol A."/>
            <person name="Pajuelo D."/>
            <person name="Ebbesson L."/>
            <person name="Teles M."/>
            <person name="MacKenzie S."/>
            <person name="Amaro C."/>
        </authorList>
    </citation>
    <scope>NUCLEOTIDE SEQUENCE</scope>
</reference>